<reference evidence="2 3" key="1">
    <citation type="submission" date="2017-06" db="EMBL/GenBank/DDBJ databases">
        <authorList>
            <person name="Kim H.J."/>
            <person name="Triplett B.A."/>
        </authorList>
    </citation>
    <scope>NUCLEOTIDE SEQUENCE [LARGE SCALE GENOMIC DNA]</scope>
    <source>
        <strain evidence="2 3">DSM 45207</strain>
    </source>
</reference>
<protein>
    <submittedName>
        <fullName evidence="2">Anti-anti-sigma factor</fullName>
    </submittedName>
</protein>
<dbReference type="AlphaFoldDB" id="A0A238XAP9"/>
<dbReference type="Gene3D" id="3.30.750.24">
    <property type="entry name" value="STAS domain"/>
    <property type="match status" value="1"/>
</dbReference>
<evidence type="ECO:0000313" key="3">
    <source>
        <dbReference type="Proteomes" id="UP000198348"/>
    </source>
</evidence>
<dbReference type="InterPro" id="IPR002645">
    <property type="entry name" value="STAS_dom"/>
</dbReference>
<organism evidence="2 3">
    <name type="scientific">Haloechinothrix alba</name>
    <dbReference type="NCBI Taxonomy" id="664784"/>
    <lineage>
        <taxon>Bacteria</taxon>
        <taxon>Bacillati</taxon>
        <taxon>Actinomycetota</taxon>
        <taxon>Actinomycetes</taxon>
        <taxon>Pseudonocardiales</taxon>
        <taxon>Pseudonocardiaceae</taxon>
        <taxon>Haloechinothrix</taxon>
    </lineage>
</organism>
<dbReference type="PROSITE" id="PS50801">
    <property type="entry name" value="STAS"/>
    <property type="match status" value="1"/>
</dbReference>
<keyword evidence="3" id="KW-1185">Reference proteome</keyword>
<dbReference type="SUPFAM" id="SSF52091">
    <property type="entry name" value="SpoIIaa-like"/>
    <property type="match status" value="1"/>
</dbReference>
<evidence type="ECO:0000259" key="1">
    <source>
        <dbReference type="PROSITE" id="PS50801"/>
    </source>
</evidence>
<dbReference type="Pfam" id="PF01740">
    <property type="entry name" value="STAS"/>
    <property type="match status" value="1"/>
</dbReference>
<dbReference type="RefSeq" id="WP_089301454.1">
    <property type="nucleotide sequence ID" value="NZ_FZNW01000010.1"/>
</dbReference>
<name>A0A238XAP9_9PSEU</name>
<accession>A0A238XAP9</accession>
<dbReference type="InterPro" id="IPR036513">
    <property type="entry name" value="STAS_dom_sf"/>
</dbReference>
<proteinExistence type="predicted"/>
<sequence length="123" mass="13061">MRPDTIDLSLDHPTQDVAVVTAAGVVDAATVGRLDDLLAPRLSCAVTMVALDVSRVHFLGISAVENILAASRRMHARGGRFCLVGNPHCVERALRAANFAGQVERFSTVDEAVASHTDLVASR</sequence>
<feature type="domain" description="STAS" evidence="1">
    <location>
        <begin position="15"/>
        <end position="116"/>
    </location>
</feature>
<dbReference type="Proteomes" id="UP000198348">
    <property type="component" value="Unassembled WGS sequence"/>
</dbReference>
<evidence type="ECO:0000313" key="2">
    <source>
        <dbReference type="EMBL" id="SNR55661.1"/>
    </source>
</evidence>
<gene>
    <name evidence="2" type="ORF">SAMN06265360_1105</name>
</gene>
<dbReference type="EMBL" id="FZNW01000010">
    <property type="protein sequence ID" value="SNR55661.1"/>
    <property type="molecule type" value="Genomic_DNA"/>
</dbReference>
<dbReference type="CDD" id="cd07043">
    <property type="entry name" value="STAS_anti-anti-sigma_factors"/>
    <property type="match status" value="1"/>
</dbReference>